<comment type="caution">
    <text evidence="1">The sequence shown here is derived from an EMBL/GenBank/DDBJ whole genome shotgun (WGS) entry which is preliminary data.</text>
</comment>
<feature type="non-terminal residue" evidence="1">
    <location>
        <position position="77"/>
    </location>
</feature>
<evidence type="ECO:0000313" key="2">
    <source>
        <dbReference type="Proteomes" id="UP001139981"/>
    </source>
</evidence>
<evidence type="ECO:0000313" key="1">
    <source>
        <dbReference type="EMBL" id="KAJ2889519.1"/>
    </source>
</evidence>
<reference evidence="1" key="1">
    <citation type="submission" date="2022-07" db="EMBL/GenBank/DDBJ databases">
        <title>Phylogenomic reconstructions and comparative analyses of Kickxellomycotina fungi.</title>
        <authorList>
            <person name="Reynolds N.K."/>
            <person name="Stajich J.E."/>
            <person name="Barry K."/>
            <person name="Grigoriev I.V."/>
            <person name="Crous P."/>
            <person name="Smith M.E."/>
        </authorList>
    </citation>
    <scope>NUCLEOTIDE SEQUENCE</scope>
    <source>
        <strain evidence="1">CBS 190363</strain>
    </source>
</reference>
<name>A0ACC1LYU2_9FUNG</name>
<keyword evidence="2" id="KW-1185">Reference proteome</keyword>
<organism evidence="1 2">
    <name type="scientific">Coemansia aciculifera</name>
    <dbReference type="NCBI Taxonomy" id="417176"/>
    <lineage>
        <taxon>Eukaryota</taxon>
        <taxon>Fungi</taxon>
        <taxon>Fungi incertae sedis</taxon>
        <taxon>Zoopagomycota</taxon>
        <taxon>Kickxellomycotina</taxon>
        <taxon>Kickxellomycetes</taxon>
        <taxon>Kickxellales</taxon>
        <taxon>Kickxellaceae</taxon>
        <taxon>Coemansia</taxon>
    </lineage>
</organism>
<proteinExistence type="predicted"/>
<gene>
    <name evidence="1" type="ORF">IWW38_004658</name>
</gene>
<accession>A0ACC1LYU2</accession>
<sequence>MLPSLTKRSCNDGEQVSTGVKRTYKSAEKDYAEDKVDIVLAEAAYDKAYKTALKRKNRTQTRVSEPKQVQAQAVAEN</sequence>
<protein>
    <submittedName>
        <fullName evidence="1">Uncharacterized protein</fullName>
    </submittedName>
</protein>
<dbReference type="EMBL" id="JANBVB010001794">
    <property type="protein sequence ID" value="KAJ2889519.1"/>
    <property type="molecule type" value="Genomic_DNA"/>
</dbReference>
<dbReference type="Proteomes" id="UP001139981">
    <property type="component" value="Unassembled WGS sequence"/>
</dbReference>